<evidence type="ECO:0000256" key="2">
    <source>
        <dbReference type="ARBA" id="ARBA00004775"/>
    </source>
</evidence>
<evidence type="ECO:0000256" key="7">
    <source>
        <dbReference type="ARBA" id="ARBA00022962"/>
    </source>
</evidence>
<dbReference type="PANTHER" id="PTHR10937:SF10">
    <property type="entry name" value="GLUTAMINE--FRUCTOSE-6-PHOSPHATE AMINOTRANSFERASE [ISOMERIZING] 2"/>
    <property type="match status" value="1"/>
</dbReference>
<organism evidence="10 11">
    <name type="scientific">Poecilia formosa</name>
    <name type="common">Amazon molly</name>
    <name type="synonym">Limia formosa</name>
    <dbReference type="NCBI Taxonomy" id="48698"/>
    <lineage>
        <taxon>Eukaryota</taxon>
        <taxon>Metazoa</taxon>
        <taxon>Chordata</taxon>
        <taxon>Craniata</taxon>
        <taxon>Vertebrata</taxon>
        <taxon>Euteleostomi</taxon>
        <taxon>Actinopterygii</taxon>
        <taxon>Neopterygii</taxon>
        <taxon>Teleostei</taxon>
        <taxon>Neoteleostei</taxon>
        <taxon>Acanthomorphata</taxon>
        <taxon>Ovalentaria</taxon>
        <taxon>Atherinomorphae</taxon>
        <taxon>Cyprinodontiformes</taxon>
        <taxon>Poeciliidae</taxon>
        <taxon>Poeciliinae</taxon>
        <taxon>Poecilia</taxon>
    </lineage>
</organism>
<dbReference type="InterPro" id="IPR017932">
    <property type="entry name" value="GATase_2_dom"/>
</dbReference>
<evidence type="ECO:0000256" key="5">
    <source>
        <dbReference type="ARBA" id="ARBA00022679"/>
    </source>
</evidence>
<dbReference type="InterPro" id="IPR001347">
    <property type="entry name" value="SIS_dom"/>
</dbReference>
<reference evidence="11" key="1">
    <citation type="submission" date="2013-10" db="EMBL/GenBank/DDBJ databases">
        <authorList>
            <person name="Schartl M."/>
            <person name="Warren W."/>
        </authorList>
    </citation>
    <scope>NUCLEOTIDE SEQUENCE [LARGE SCALE GENOMIC DNA]</scope>
    <source>
        <strain evidence="11">female</strain>
    </source>
</reference>
<dbReference type="Proteomes" id="UP000028760">
    <property type="component" value="Unassembled WGS sequence"/>
</dbReference>
<dbReference type="EC" id="2.6.1.16" evidence="3"/>
<dbReference type="KEGG" id="pfor:103135540"/>
<dbReference type="PROSITE" id="PS51278">
    <property type="entry name" value="GATASE_TYPE_2"/>
    <property type="match status" value="1"/>
</dbReference>
<dbReference type="SUPFAM" id="SSF56235">
    <property type="entry name" value="N-terminal nucleophile aminohydrolases (Ntn hydrolases)"/>
    <property type="match status" value="1"/>
</dbReference>
<dbReference type="FunFam" id="3.40.50.10490:FF:000001">
    <property type="entry name" value="Glutamine--fructose-6-phosphate aminotransferase [isomerizing]"/>
    <property type="match status" value="1"/>
</dbReference>
<dbReference type="InterPro" id="IPR005855">
    <property type="entry name" value="GFAT"/>
</dbReference>
<dbReference type="CTD" id="9945"/>
<dbReference type="Gene3D" id="3.40.50.10490">
    <property type="entry name" value="Glucose-6-phosphate isomerase like protein, domain 1"/>
    <property type="match status" value="2"/>
</dbReference>
<dbReference type="FunFam" id="3.40.50.10490:FF:000126">
    <property type="entry name" value="Glutamine--fructose-6-phosphate aminotransferase [isomerizing] 1"/>
    <property type="match status" value="1"/>
</dbReference>
<dbReference type="GeneID" id="103135540"/>
<comment type="catalytic activity">
    <reaction evidence="1">
        <text>D-fructose 6-phosphate + L-glutamine = D-glucosamine 6-phosphate + L-glutamate</text>
        <dbReference type="Rhea" id="RHEA:13237"/>
        <dbReference type="ChEBI" id="CHEBI:29985"/>
        <dbReference type="ChEBI" id="CHEBI:58359"/>
        <dbReference type="ChEBI" id="CHEBI:58725"/>
        <dbReference type="ChEBI" id="CHEBI:61527"/>
        <dbReference type="EC" id="2.6.1.16"/>
    </reaction>
</comment>
<dbReference type="Pfam" id="PF01380">
    <property type="entry name" value="SIS"/>
    <property type="match status" value="2"/>
</dbReference>
<reference evidence="10" key="3">
    <citation type="submission" date="2025-09" db="UniProtKB">
        <authorList>
            <consortium name="Ensembl"/>
        </authorList>
    </citation>
    <scope>IDENTIFICATION</scope>
</reference>
<dbReference type="GO" id="GO:0097367">
    <property type="term" value="F:carbohydrate derivative binding"/>
    <property type="evidence" value="ECO:0007669"/>
    <property type="project" value="InterPro"/>
</dbReference>
<dbReference type="InterPro" id="IPR047084">
    <property type="entry name" value="GFAT_N"/>
</dbReference>
<evidence type="ECO:0000259" key="8">
    <source>
        <dbReference type="PROSITE" id="PS51278"/>
    </source>
</evidence>
<dbReference type="CDD" id="cd00714">
    <property type="entry name" value="GFAT"/>
    <property type="match status" value="1"/>
</dbReference>
<dbReference type="OrthoDB" id="15235at2759"/>
<keyword evidence="6" id="KW-0677">Repeat</keyword>
<dbReference type="NCBIfam" id="NF001484">
    <property type="entry name" value="PRK00331.1"/>
    <property type="match status" value="1"/>
</dbReference>
<dbReference type="AlphaFoldDB" id="A0A087XN53"/>
<dbReference type="CDD" id="cd05009">
    <property type="entry name" value="SIS_GlmS_GlmD_2"/>
    <property type="match status" value="1"/>
</dbReference>
<dbReference type="OMA" id="EWYLASD"/>
<reference evidence="10" key="2">
    <citation type="submission" date="2025-08" db="UniProtKB">
        <authorList>
            <consortium name="Ensembl"/>
        </authorList>
    </citation>
    <scope>IDENTIFICATION</scope>
</reference>
<dbReference type="EMBL" id="AYCK01003003">
    <property type="status" value="NOT_ANNOTATED_CDS"/>
    <property type="molecule type" value="Genomic_DNA"/>
</dbReference>
<keyword evidence="7" id="KW-0315">Glutamine amidotransferase</keyword>
<dbReference type="UniPathway" id="UPA00113">
    <property type="reaction ID" value="UER00528"/>
</dbReference>
<dbReference type="eggNOG" id="KOG1268">
    <property type="taxonomic scope" value="Eukaryota"/>
</dbReference>
<dbReference type="GeneTree" id="ENSGT00940000156413"/>
<evidence type="ECO:0000259" key="9">
    <source>
        <dbReference type="PROSITE" id="PS51464"/>
    </source>
</evidence>
<dbReference type="GO" id="GO:0006048">
    <property type="term" value="P:UDP-N-acetylglucosamine biosynthetic process"/>
    <property type="evidence" value="ECO:0007669"/>
    <property type="project" value="UniProtKB-UniPathway"/>
</dbReference>
<dbReference type="Pfam" id="PF13522">
    <property type="entry name" value="GATase_6"/>
    <property type="match status" value="1"/>
</dbReference>
<feature type="domain" description="Glutamine amidotransferase type-2" evidence="8">
    <location>
        <begin position="2"/>
        <end position="292"/>
    </location>
</feature>
<dbReference type="GO" id="GO:0006002">
    <property type="term" value="P:fructose 6-phosphate metabolic process"/>
    <property type="evidence" value="ECO:0007669"/>
    <property type="project" value="TreeGrafter"/>
</dbReference>
<dbReference type="Gene3D" id="3.60.20.10">
    <property type="entry name" value="Glutamine Phosphoribosylpyrophosphate, subunit 1, domain 1"/>
    <property type="match status" value="1"/>
</dbReference>
<dbReference type="PROSITE" id="PS51464">
    <property type="entry name" value="SIS"/>
    <property type="match status" value="2"/>
</dbReference>
<proteinExistence type="predicted"/>
<feature type="domain" description="SIS" evidence="9">
    <location>
        <begin position="535"/>
        <end position="676"/>
    </location>
</feature>
<dbReference type="CDD" id="cd05008">
    <property type="entry name" value="SIS_GlmS_GlmD_1"/>
    <property type="match status" value="1"/>
</dbReference>
<dbReference type="InterPro" id="IPR035466">
    <property type="entry name" value="GlmS/AgaS_SIS"/>
</dbReference>
<keyword evidence="11" id="KW-1185">Reference proteome</keyword>
<comment type="pathway">
    <text evidence="2">Nucleotide-sugar biosynthesis; UDP-N-acetyl-alpha-D-glucosamine biosynthesis; alpha-D-glucosamine 6-phosphate from D-fructose 6-phosphate: step 1/1.</text>
</comment>
<dbReference type="PANTHER" id="PTHR10937">
    <property type="entry name" value="GLUCOSAMINE--FRUCTOSE-6-PHOSPHATE AMINOTRANSFERASE, ISOMERIZING"/>
    <property type="match status" value="1"/>
</dbReference>
<evidence type="ECO:0000256" key="1">
    <source>
        <dbReference type="ARBA" id="ARBA00001031"/>
    </source>
</evidence>
<evidence type="ECO:0000313" key="11">
    <source>
        <dbReference type="Proteomes" id="UP000028760"/>
    </source>
</evidence>
<dbReference type="GO" id="GO:0004360">
    <property type="term" value="F:glutamine-fructose-6-phosphate transaminase (isomerizing) activity"/>
    <property type="evidence" value="ECO:0007669"/>
    <property type="project" value="UniProtKB-EC"/>
</dbReference>
<dbReference type="Ensembl" id="ENSPFOT00000007218.2">
    <property type="protein sequence ID" value="ENSPFOP00000007206.2"/>
    <property type="gene ID" value="ENSPFOG00000007120.2"/>
</dbReference>
<feature type="domain" description="SIS" evidence="9">
    <location>
        <begin position="364"/>
        <end position="503"/>
    </location>
</feature>
<evidence type="ECO:0000256" key="4">
    <source>
        <dbReference type="ARBA" id="ARBA00022553"/>
    </source>
</evidence>
<keyword evidence="4" id="KW-0597">Phosphoprotein</keyword>
<evidence type="ECO:0000313" key="10">
    <source>
        <dbReference type="Ensembl" id="ENSPFOP00000007206.2"/>
    </source>
</evidence>
<sequence length="686" mass="77208">MCGIFAYLNYQVPRTRKEIFETLVRGLLRLEYRGYDSAGVAVDGPTKTTTDLNNNNSICLIKKKGKVKALEEEIYQKDRVDIDESLHTHFGLAHTRWATHGEPSALNSHPQRSDKNNEFVVIHNGIITNYKELKKYLITKGYEFESDTDTEVIPKLIKYLYDNRENDSVTFSTLVERVIQQLEGAFALVFKSRHYPGEAVSTRRGSPLLIGVRSEHELPTEQIPVQYNSGHIKEDVQEKNSHNRTDSSNAINSNEDGRAVEYYFASDASAIIEHTNKVLYMEDDDIAAVKGGELSIHRINRQAGDDPVRAIQTLQMEMQQIMKGNFEAFMQKEIFEQPESVVNTMRGRICYDSNTVVLGGLKDHLKEIKRCRRLIMIGCGTSFHAAVATRQLLEELTELPVMVELASDFLDRNTPVFRDDVCFFISQSGETADTLMALRYCKDRGALTVGITNTVGSSICRETDCGVHINAGPEIGVASTKAYTSQFVSLIMFGLMMSEDRLSLQKRRLDIINGLKMLPELIKKVLSLDEKIKTIANELYQQRSLLVMGRGYNYATCLEGALKIKEITYMHSEGILAGELKHGPLALIDKDMPVIMVIMRDGCYTKCQNALQQVTARSGRPILLCCQDDSDLMKNAYKTIELPQTVDCLQGILSVIPLQLLSFHLAVLRGYDVDCPRNLAKSVTVE</sequence>
<dbReference type="RefSeq" id="XP_007548392.1">
    <property type="nucleotide sequence ID" value="XM_007548330.2"/>
</dbReference>
<evidence type="ECO:0000256" key="6">
    <source>
        <dbReference type="ARBA" id="ARBA00022737"/>
    </source>
</evidence>
<dbReference type="InterPro" id="IPR029055">
    <property type="entry name" value="Ntn_hydrolases_N"/>
</dbReference>
<dbReference type="InterPro" id="IPR035490">
    <property type="entry name" value="GlmS/FrlB_SIS"/>
</dbReference>
<name>A0A087XN53_POEFO</name>
<dbReference type="InterPro" id="IPR046348">
    <property type="entry name" value="SIS_dom_sf"/>
</dbReference>
<dbReference type="STRING" id="48698.ENSPFOP00000007206"/>
<evidence type="ECO:0000256" key="3">
    <source>
        <dbReference type="ARBA" id="ARBA00012916"/>
    </source>
</evidence>
<dbReference type="SUPFAM" id="SSF53697">
    <property type="entry name" value="SIS domain"/>
    <property type="match status" value="1"/>
</dbReference>
<protein>
    <recommendedName>
        <fullName evidence="3">glutamine--fructose-6-phosphate transaminase (isomerizing)</fullName>
        <ecNumber evidence="3">2.6.1.16</ecNumber>
    </recommendedName>
</protein>
<keyword evidence="5" id="KW-0808">Transferase</keyword>
<dbReference type="GO" id="GO:0006487">
    <property type="term" value="P:protein N-linked glycosylation"/>
    <property type="evidence" value="ECO:0007669"/>
    <property type="project" value="TreeGrafter"/>
</dbReference>
<dbReference type="NCBIfam" id="TIGR01135">
    <property type="entry name" value="glmS"/>
    <property type="match status" value="1"/>
</dbReference>
<accession>A0A087XN53</accession>